<organism evidence="4 5">
    <name type="scientific">Lysobacter soyae</name>
    <dbReference type="NCBI Taxonomy" id="2764185"/>
    <lineage>
        <taxon>Bacteria</taxon>
        <taxon>Pseudomonadati</taxon>
        <taxon>Pseudomonadota</taxon>
        <taxon>Gammaproteobacteria</taxon>
        <taxon>Lysobacterales</taxon>
        <taxon>Lysobacteraceae</taxon>
        <taxon>Lysobacter</taxon>
    </lineage>
</organism>
<dbReference type="SUPFAM" id="SSF47413">
    <property type="entry name" value="lambda repressor-like DNA-binding domains"/>
    <property type="match status" value="1"/>
</dbReference>
<dbReference type="InterPro" id="IPR010982">
    <property type="entry name" value="Lambda_DNA-bd_dom_sf"/>
</dbReference>
<keyword evidence="2" id="KW-0812">Transmembrane</keyword>
<dbReference type="Pfam" id="PF13464">
    <property type="entry name" value="RodZ_C"/>
    <property type="match status" value="1"/>
</dbReference>
<keyword evidence="2" id="KW-1133">Transmembrane helix</keyword>
<dbReference type="Gene3D" id="1.10.260.40">
    <property type="entry name" value="lambda repressor-like DNA-binding domains"/>
    <property type="match status" value="1"/>
</dbReference>
<gene>
    <name evidence="4" type="ORF">H8L67_04760</name>
</gene>
<sequence>MQESLYSTTNPGTLECGHRLRTARENAGKSIQEVATAARLPLRTVTMIESGEWAPIGAPIFVKGAVRSYGKLMRVDVEPYLVGVPQSEPPQLVSHTRTPPVKRVMDVVAPRLVYVLMTAIIAVPVWMAATRSPLGESQNNQTASLESDAQVAGSTANGETRQAAAVSQKPVIASMTPGLAEAAQPIGDIALSFNGESWVQIFGKDGAVVEKGLIKAGETRNFKSSDISRMTIGNVSEVSITQGGAAVDTSAFAKSNVARIAVSSDGKLGGGNAE</sequence>
<dbReference type="PANTHER" id="PTHR34475:SF1">
    <property type="entry name" value="CYTOSKELETON PROTEIN RODZ"/>
    <property type="match status" value="1"/>
</dbReference>
<dbReference type="Proteomes" id="UP000824755">
    <property type="component" value="Chromosome"/>
</dbReference>
<dbReference type="InterPro" id="IPR001387">
    <property type="entry name" value="Cro/C1-type_HTH"/>
</dbReference>
<dbReference type="InterPro" id="IPR050400">
    <property type="entry name" value="Bact_Cytoskel_RodZ"/>
</dbReference>
<feature type="domain" description="Cytoskeleton protein RodZ-like C-terminal" evidence="3">
    <location>
        <begin position="191"/>
        <end position="260"/>
    </location>
</feature>
<keyword evidence="2" id="KW-0472">Membrane</keyword>
<dbReference type="Pfam" id="PF13413">
    <property type="entry name" value="HTH_25"/>
    <property type="match status" value="1"/>
</dbReference>
<protein>
    <submittedName>
        <fullName evidence="4">DUF4115 domain-containing protein</fullName>
    </submittedName>
</protein>
<dbReference type="EMBL" id="CP080544">
    <property type="protein sequence ID" value="QYR53791.1"/>
    <property type="molecule type" value="Genomic_DNA"/>
</dbReference>
<feature type="compositionally biased region" description="Polar residues" evidence="1">
    <location>
        <begin position="136"/>
        <end position="160"/>
    </location>
</feature>
<evidence type="ECO:0000259" key="3">
    <source>
        <dbReference type="Pfam" id="PF13464"/>
    </source>
</evidence>
<dbReference type="PANTHER" id="PTHR34475">
    <property type="match status" value="1"/>
</dbReference>
<reference evidence="4 5" key="1">
    <citation type="submission" date="2021-08" db="EMBL/GenBank/DDBJ databases">
        <title>Lysobacter sp. strain CJ11 Genome sequencing and assembly.</title>
        <authorList>
            <person name="Kim I."/>
        </authorList>
    </citation>
    <scope>NUCLEOTIDE SEQUENCE [LARGE SCALE GENOMIC DNA]</scope>
    <source>
        <strain evidence="4 5">CJ11</strain>
    </source>
</reference>
<evidence type="ECO:0000313" key="4">
    <source>
        <dbReference type="EMBL" id="QYR53791.1"/>
    </source>
</evidence>
<dbReference type="CDD" id="cd00093">
    <property type="entry name" value="HTH_XRE"/>
    <property type="match status" value="1"/>
</dbReference>
<accession>A0ABX8WSH4</accession>
<evidence type="ECO:0000256" key="2">
    <source>
        <dbReference type="SAM" id="Phobius"/>
    </source>
</evidence>
<dbReference type="RefSeq" id="WP_220380596.1">
    <property type="nucleotide sequence ID" value="NZ_CP080544.1"/>
</dbReference>
<evidence type="ECO:0000256" key="1">
    <source>
        <dbReference type="SAM" id="MobiDB-lite"/>
    </source>
</evidence>
<evidence type="ECO:0000313" key="5">
    <source>
        <dbReference type="Proteomes" id="UP000824755"/>
    </source>
</evidence>
<keyword evidence="5" id="KW-1185">Reference proteome</keyword>
<feature type="region of interest" description="Disordered" evidence="1">
    <location>
        <begin position="136"/>
        <end position="165"/>
    </location>
</feature>
<proteinExistence type="predicted"/>
<feature type="transmembrane region" description="Helical" evidence="2">
    <location>
        <begin position="112"/>
        <end position="129"/>
    </location>
</feature>
<dbReference type="InterPro" id="IPR025194">
    <property type="entry name" value="RodZ-like_C"/>
</dbReference>
<name>A0ABX8WSH4_9GAMM</name>